<feature type="compositionally biased region" description="Acidic residues" evidence="1">
    <location>
        <begin position="23"/>
        <end position="32"/>
    </location>
</feature>
<feature type="region of interest" description="Disordered" evidence="1">
    <location>
        <begin position="1"/>
        <end position="57"/>
    </location>
</feature>
<accession>A0A392RK29</accession>
<keyword evidence="3" id="KW-1185">Reference proteome</keyword>
<feature type="non-terminal residue" evidence="2">
    <location>
        <position position="57"/>
    </location>
</feature>
<dbReference type="AlphaFoldDB" id="A0A392RK29"/>
<protein>
    <submittedName>
        <fullName evidence="2">Villin-2</fullName>
    </submittedName>
</protein>
<proteinExistence type="predicted"/>
<comment type="caution">
    <text evidence="2">The sequence shown here is derived from an EMBL/GenBank/DDBJ whole genome shotgun (WGS) entry which is preliminary data.</text>
</comment>
<feature type="non-terminal residue" evidence="2">
    <location>
        <position position="1"/>
    </location>
</feature>
<reference evidence="2 3" key="1">
    <citation type="journal article" date="2018" name="Front. Plant Sci.">
        <title>Red Clover (Trifolium pratense) and Zigzag Clover (T. medium) - A Picture of Genomic Similarities and Differences.</title>
        <authorList>
            <person name="Dluhosova J."/>
            <person name="Istvanek J."/>
            <person name="Nedelnik J."/>
            <person name="Repkova J."/>
        </authorList>
    </citation>
    <scope>NUCLEOTIDE SEQUENCE [LARGE SCALE GENOMIC DNA]</scope>
    <source>
        <strain evidence="3">cv. 10/8</strain>
        <tissue evidence="2">Leaf</tissue>
    </source>
</reference>
<organism evidence="2 3">
    <name type="scientific">Trifolium medium</name>
    <dbReference type="NCBI Taxonomy" id="97028"/>
    <lineage>
        <taxon>Eukaryota</taxon>
        <taxon>Viridiplantae</taxon>
        <taxon>Streptophyta</taxon>
        <taxon>Embryophyta</taxon>
        <taxon>Tracheophyta</taxon>
        <taxon>Spermatophyta</taxon>
        <taxon>Magnoliopsida</taxon>
        <taxon>eudicotyledons</taxon>
        <taxon>Gunneridae</taxon>
        <taxon>Pentapetalae</taxon>
        <taxon>rosids</taxon>
        <taxon>fabids</taxon>
        <taxon>Fabales</taxon>
        <taxon>Fabaceae</taxon>
        <taxon>Papilionoideae</taxon>
        <taxon>50 kb inversion clade</taxon>
        <taxon>NPAAA clade</taxon>
        <taxon>Hologalegina</taxon>
        <taxon>IRL clade</taxon>
        <taxon>Trifolieae</taxon>
        <taxon>Trifolium</taxon>
    </lineage>
</organism>
<sequence length="57" mass="6003">SGIDEAESEIDEADSASNGGLESEQENVEDGNNDQSSQMTFSYDQLKTTSGNDVSGI</sequence>
<dbReference type="Proteomes" id="UP000265520">
    <property type="component" value="Unassembled WGS sequence"/>
</dbReference>
<feature type="compositionally biased region" description="Polar residues" evidence="1">
    <location>
        <begin position="33"/>
        <end position="57"/>
    </location>
</feature>
<dbReference type="EMBL" id="LXQA010239221">
    <property type="protein sequence ID" value="MCI36963.1"/>
    <property type="molecule type" value="Genomic_DNA"/>
</dbReference>
<evidence type="ECO:0000256" key="1">
    <source>
        <dbReference type="SAM" id="MobiDB-lite"/>
    </source>
</evidence>
<evidence type="ECO:0000313" key="3">
    <source>
        <dbReference type="Proteomes" id="UP000265520"/>
    </source>
</evidence>
<feature type="compositionally biased region" description="Acidic residues" evidence="1">
    <location>
        <begin position="1"/>
        <end position="14"/>
    </location>
</feature>
<evidence type="ECO:0000313" key="2">
    <source>
        <dbReference type="EMBL" id="MCI36963.1"/>
    </source>
</evidence>
<name>A0A392RK29_9FABA</name>